<protein>
    <submittedName>
        <fullName evidence="2">MoxR family ATPase</fullName>
    </submittedName>
</protein>
<dbReference type="PANTHER" id="PTHR42759:SF5">
    <property type="entry name" value="METHANOL DEHYDROGENASE REGULATOR"/>
    <property type="match status" value="1"/>
</dbReference>
<gene>
    <name evidence="2" type="ORF">DMH04_26945</name>
</gene>
<dbReference type="InterPro" id="IPR050764">
    <property type="entry name" value="CbbQ/NirQ/NorQ/GpvN"/>
</dbReference>
<dbReference type="GO" id="GO:0005524">
    <property type="term" value="F:ATP binding"/>
    <property type="evidence" value="ECO:0007669"/>
    <property type="project" value="InterPro"/>
</dbReference>
<dbReference type="InterPro" id="IPR003593">
    <property type="entry name" value="AAA+_ATPase"/>
</dbReference>
<dbReference type="AlphaFoldDB" id="A0A428Z5G6"/>
<dbReference type="OrthoDB" id="9808397at2"/>
<dbReference type="PANTHER" id="PTHR42759">
    <property type="entry name" value="MOXR FAMILY PROTEIN"/>
    <property type="match status" value="1"/>
</dbReference>
<comment type="caution">
    <text evidence="2">The sequence shown here is derived from an EMBL/GenBank/DDBJ whole genome shotgun (WGS) entry which is preliminary data.</text>
</comment>
<dbReference type="GO" id="GO:0016887">
    <property type="term" value="F:ATP hydrolysis activity"/>
    <property type="evidence" value="ECO:0007669"/>
    <property type="project" value="InterPro"/>
</dbReference>
<evidence type="ECO:0000313" key="3">
    <source>
        <dbReference type="Proteomes" id="UP000287547"/>
    </source>
</evidence>
<dbReference type="InterPro" id="IPR027417">
    <property type="entry name" value="P-loop_NTPase"/>
</dbReference>
<dbReference type="EMBL" id="QHKI01000024">
    <property type="protein sequence ID" value="RSM82021.1"/>
    <property type="molecule type" value="Genomic_DNA"/>
</dbReference>
<name>A0A428Z5G6_KIBAR</name>
<proteinExistence type="predicted"/>
<dbReference type="SMART" id="SM00382">
    <property type="entry name" value="AAA"/>
    <property type="match status" value="1"/>
</dbReference>
<dbReference type="InterPro" id="IPR041628">
    <property type="entry name" value="ChlI/MoxR_AAA_lid"/>
</dbReference>
<dbReference type="SUPFAM" id="SSF52540">
    <property type="entry name" value="P-loop containing nucleoside triphosphate hydrolases"/>
    <property type="match status" value="1"/>
</dbReference>
<dbReference type="Pfam" id="PF17863">
    <property type="entry name" value="AAA_lid_2"/>
    <property type="match status" value="1"/>
</dbReference>
<dbReference type="Pfam" id="PF07726">
    <property type="entry name" value="AAA_3"/>
    <property type="match status" value="1"/>
</dbReference>
<dbReference type="Gene3D" id="1.10.8.80">
    <property type="entry name" value="Magnesium chelatase subunit I, C-Terminal domain"/>
    <property type="match status" value="1"/>
</dbReference>
<dbReference type="Proteomes" id="UP000287547">
    <property type="component" value="Unassembled WGS sequence"/>
</dbReference>
<evidence type="ECO:0000313" key="2">
    <source>
        <dbReference type="EMBL" id="RSM82021.1"/>
    </source>
</evidence>
<dbReference type="InterPro" id="IPR011703">
    <property type="entry name" value="ATPase_AAA-3"/>
</dbReference>
<evidence type="ECO:0000259" key="1">
    <source>
        <dbReference type="SMART" id="SM00382"/>
    </source>
</evidence>
<dbReference type="CDD" id="cd00009">
    <property type="entry name" value="AAA"/>
    <property type="match status" value="1"/>
</dbReference>
<accession>A0A428Z5G6</accession>
<sequence>MVTTAPEALSTGDVVGFRTLHARLGDAVEVAVRGKRSVLDLVLVALFAGGHVLIEDVPGTGKTTLARSVAAALGGITRRIQFTPDLLPSDVTGTSVYDQRTGDVRFRPGPVFANVVLADEINRAAAKTQSAMLEVMEERTVTADGVVHLVLDPFLVVATQNPIDLDGTYRLPEAQLDRFLIRVELGYPDIEHELEVLQPAGSAGAVVDVPTVSSPEEVVRYNRMLRQLFVADPLLRYVRGIGTATREDSRLRLGASPRGLRALVRCVQVYAAAQGRNYVVPSDVQRLAAPVLAHRLVLTREAMLAGTTTTQVVADAVAKVDVPRPTN</sequence>
<dbReference type="Gene3D" id="3.40.50.300">
    <property type="entry name" value="P-loop containing nucleotide triphosphate hydrolases"/>
    <property type="match status" value="1"/>
</dbReference>
<organism evidence="2 3">
    <name type="scientific">Kibdelosporangium aridum</name>
    <dbReference type="NCBI Taxonomy" id="2030"/>
    <lineage>
        <taxon>Bacteria</taxon>
        <taxon>Bacillati</taxon>
        <taxon>Actinomycetota</taxon>
        <taxon>Actinomycetes</taxon>
        <taxon>Pseudonocardiales</taxon>
        <taxon>Pseudonocardiaceae</taxon>
        <taxon>Kibdelosporangium</taxon>
    </lineage>
</organism>
<dbReference type="PIRSF" id="PIRSF002849">
    <property type="entry name" value="AAA_ATPase_chaperone_MoxR_prd"/>
    <property type="match status" value="1"/>
</dbReference>
<feature type="domain" description="AAA+ ATPase" evidence="1">
    <location>
        <begin position="48"/>
        <end position="189"/>
    </location>
</feature>
<reference evidence="2 3" key="1">
    <citation type="submission" date="2018-05" db="EMBL/GenBank/DDBJ databases">
        <title>Evolution of GPA BGCs.</title>
        <authorList>
            <person name="Waglechner N."/>
            <person name="Wright G.D."/>
        </authorList>
    </citation>
    <scope>NUCLEOTIDE SEQUENCE [LARGE SCALE GENOMIC DNA]</scope>
    <source>
        <strain evidence="2 3">A82846</strain>
    </source>
</reference>